<dbReference type="NCBIfam" id="NF002937">
    <property type="entry name" value="PRK03584.1"/>
    <property type="match status" value="1"/>
</dbReference>
<keyword evidence="8" id="KW-1185">Reference proteome</keyword>
<dbReference type="PANTHER" id="PTHR42921">
    <property type="entry name" value="ACETOACETYL-COA SYNTHETASE"/>
    <property type="match status" value="1"/>
</dbReference>
<dbReference type="HOGENOM" id="CLU_000022_3_3_1"/>
<comment type="similarity">
    <text evidence="1">Belongs to the ATP-dependent AMP-binding enzyme family.</text>
</comment>
<organism evidence="7 8">
    <name type="scientific">Exophiala spinifera</name>
    <dbReference type="NCBI Taxonomy" id="91928"/>
    <lineage>
        <taxon>Eukaryota</taxon>
        <taxon>Fungi</taxon>
        <taxon>Dikarya</taxon>
        <taxon>Ascomycota</taxon>
        <taxon>Pezizomycotina</taxon>
        <taxon>Eurotiomycetes</taxon>
        <taxon>Chaetothyriomycetidae</taxon>
        <taxon>Chaetothyriales</taxon>
        <taxon>Herpotrichiellaceae</taxon>
        <taxon>Exophiala</taxon>
    </lineage>
</organism>
<dbReference type="VEuPathDB" id="FungiDB:PV08_03679"/>
<evidence type="ECO:0000259" key="6">
    <source>
        <dbReference type="Pfam" id="PF16177"/>
    </source>
</evidence>
<dbReference type="RefSeq" id="XP_016239600.1">
    <property type="nucleotide sequence ID" value="XM_016378030.1"/>
</dbReference>
<dbReference type="GO" id="GO:0006629">
    <property type="term" value="P:lipid metabolic process"/>
    <property type="evidence" value="ECO:0007669"/>
    <property type="project" value="InterPro"/>
</dbReference>
<dbReference type="InterPro" id="IPR032387">
    <property type="entry name" value="ACAS_N"/>
</dbReference>
<accession>A0A0D2C741</accession>
<dbReference type="EMBL" id="KN847493">
    <property type="protein sequence ID" value="KIW19384.1"/>
    <property type="molecule type" value="Genomic_DNA"/>
</dbReference>
<gene>
    <name evidence="7" type="ORF">PV08_03679</name>
</gene>
<dbReference type="OrthoDB" id="10253869at2759"/>
<evidence type="ECO:0000313" key="8">
    <source>
        <dbReference type="Proteomes" id="UP000053328"/>
    </source>
</evidence>
<dbReference type="Gene3D" id="3.40.50.12780">
    <property type="entry name" value="N-terminal domain of ligase-like"/>
    <property type="match status" value="1"/>
</dbReference>
<dbReference type="InterPro" id="IPR005914">
    <property type="entry name" value="Acac_CoA_synth"/>
</dbReference>
<dbReference type="InterPro" id="IPR000873">
    <property type="entry name" value="AMP-dep_synth/lig_dom"/>
</dbReference>
<dbReference type="PANTHER" id="PTHR42921:SF1">
    <property type="entry name" value="ACETOACETYL-COA SYNTHETASE"/>
    <property type="match status" value="1"/>
</dbReference>
<dbReference type="Pfam" id="PF00501">
    <property type="entry name" value="AMP-binding"/>
    <property type="match status" value="1"/>
</dbReference>
<feature type="domain" description="AMP-dependent synthetase/ligase" evidence="5">
    <location>
        <begin position="119"/>
        <end position="480"/>
    </location>
</feature>
<evidence type="ECO:0000256" key="2">
    <source>
        <dbReference type="ARBA" id="ARBA00022598"/>
    </source>
</evidence>
<protein>
    <submittedName>
        <fullName evidence="7">Acetoacetate-CoA ligase</fullName>
    </submittedName>
</protein>
<dbReference type="InterPro" id="IPR045851">
    <property type="entry name" value="AMP-bd_C_sf"/>
</dbReference>
<evidence type="ECO:0000259" key="5">
    <source>
        <dbReference type="Pfam" id="PF00501"/>
    </source>
</evidence>
<dbReference type="STRING" id="91928.A0A0D2C741"/>
<evidence type="ECO:0000256" key="1">
    <source>
        <dbReference type="ARBA" id="ARBA00006432"/>
    </source>
</evidence>
<dbReference type="SUPFAM" id="SSF56801">
    <property type="entry name" value="Acetyl-CoA synthetase-like"/>
    <property type="match status" value="1"/>
</dbReference>
<evidence type="ECO:0000256" key="4">
    <source>
        <dbReference type="ARBA" id="ARBA00022840"/>
    </source>
</evidence>
<dbReference type="Gene3D" id="3.30.300.30">
    <property type="match status" value="1"/>
</dbReference>
<feature type="domain" description="Acetyl-coenzyme A synthetase N-terminal" evidence="6">
    <location>
        <begin position="38"/>
        <end position="95"/>
    </location>
</feature>
<dbReference type="Proteomes" id="UP000053328">
    <property type="component" value="Unassembled WGS sequence"/>
</dbReference>
<keyword evidence="4" id="KW-0067">ATP-binding</keyword>
<dbReference type="InterPro" id="IPR020845">
    <property type="entry name" value="AMP-binding_CS"/>
</dbReference>
<dbReference type="Pfam" id="PF16177">
    <property type="entry name" value="ACAS_N"/>
    <property type="match status" value="1"/>
</dbReference>
<keyword evidence="2 7" id="KW-0436">Ligase</keyword>
<keyword evidence="3" id="KW-0547">Nucleotide-binding</keyword>
<name>A0A0D2C741_9EURO</name>
<dbReference type="NCBIfam" id="TIGR01217">
    <property type="entry name" value="ac_ac_CoA_syn"/>
    <property type="match status" value="1"/>
</dbReference>
<evidence type="ECO:0000313" key="7">
    <source>
        <dbReference type="EMBL" id="KIW19384.1"/>
    </source>
</evidence>
<reference evidence="7 8" key="1">
    <citation type="submission" date="2015-01" db="EMBL/GenBank/DDBJ databases">
        <title>The Genome Sequence of Exophiala spinifera CBS89968.</title>
        <authorList>
            <consortium name="The Broad Institute Genomics Platform"/>
            <person name="Cuomo C."/>
            <person name="de Hoog S."/>
            <person name="Gorbushina A."/>
            <person name="Stielow B."/>
            <person name="Teixiera M."/>
            <person name="Abouelleil A."/>
            <person name="Chapman S.B."/>
            <person name="Priest M."/>
            <person name="Young S.K."/>
            <person name="Wortman J."/>
            <person name="Nusbaum C."/>
            <person name="Birren B."/>
        </authorList>
    </citation>
    <scope>NUCLEOTIDE SEQUENCE [LARGE SCALE GENOMIC DNA]</scope>
    <source>
        <strain evidence="7 8">CBS 89968</strain>
    </source>
</reference>
<dbReference type="AlphaFoldDB" id="A0A0D2C741"/>
<dbReference type="GO" id="GO:0030729">
    <property type="term" value="F:acetoacetate-CoA ligase activity"/>
    <property type="evidence" value="ECO:0007669"/>
    <property type="project" value="InterPro"/>
</dbReference>
<dbReference type="GO" id="GO:0005524">
    <property type="term" value="F:ATP binding"/>
    <property type="evidence" value="ECO:0007669"/>
    <property type="project" value="UniProtKB-KW"/>
</dbReference>
<proteinExistence type="inferred from homology"/>
<dbReference type="InterPro" id="IPR042099">
    <property type="entry name" value="ANL_N_sf"/>
</dbReference>
<dbReference type="PROSITE" id="PS00455">
    <property type="entry name" value="AMP_BINDING"/>
    <property type="match status" value="1"/>
</dbReference>
<dbReference type="GeneID" id="27330762"/>
<evidence type="ECO:0000256" key="3">
    <source>
        <dbReference type="ARBA" id="ARBA00022741"/>
    </source>
</evidence>
<sequence length="669" mass="73967">MALATPRPIWTPNSPEKTAITAFRHYVNRRYNLNLVSYRDIHSWSVNDIQAFSEAVFDFVGIKTSEPYVRVIDGLDTMWPPPRWFPGAKLNYAENMLQPGLSSKPNGIAITTVDETGPTSSTDYTFKQLELLTAAWVAALRKLGVGVGDVVAAVLPNRIDCLVLLLATASVGAIFSSTSPDMGSKGILERYRQVRPKVFVCDTLVHYSGKKIDLRGRFSEVEKTLYREIRELQHVVIINGPLIQGSSAILASKLLNLSDPPPIQYEQLPFDHPVYILYSSGTTGLPKCIIHGAGRALIMQKKEHMLGNDIGPTSTMYQYTTTGWMMWNYSIACLSTAARVVLYDGSPLYPTPAHQVGLIRGERVTHWGTSPKFLTALKQHGLPPDMRIDSLQHVYSTGSPLSTELHEWFAANFPRNVGLFSGSGGTDLVGGIVSGSVISNIYTGEISGPNLGMKVEIWDSNGVNIEETGMDGDLVITKPFFTMPLGFWGKDGEDKYRKAYFEQYPGVWYHGDLIRKNPQTGGYQILGRSDGVLNPGGVRFGSAEIYGVLEKIPELQDFICVGQKLPPNFSDERVLLFLKLYPGKHLDEALRLHIKKAIASSLSARHVPEQIHQVQDIPYTVNGKRIENLVRDIVAGKSVGPAATAINPECLVEYKRYILPSRKGSDSKL</sequence>